<reference evidence="2 3" key="1">
    <citation type="journal article" date="2015" name="BMC Genomics">
        <title>Genome mining reveals unlocked bioactive potential of marine Gram-negative bacteria.</title>
        <authorList>
            <person name="Machado H."/>
            <person name="Sonnenschein E.C."/>
            <person name="Melchiorsen J."/>
            <person name="Gram L."/>
        </authorList>
    </citation>
    <scope>NUCLEOTIDE SEQUENCE [LARGE SCALE GENOMIC DNA]</scope>
    <source>
        <strain evidence="2 3">S2471</strain>
    </source>
</reference>
<dbReference type="Gene3D" id="3.90.180.10">
    <property type="entry name" value="Medium-chain alcohol dehydrogenases, catalytic domain"/>
    <property type="match status" value="1"/>
</dbReference>
<organism evidence="2 3">
    <name type="scientific">Pseudoalteromonas rubra</name>
    <dbReference type="NCBI Taxonomy" id="43658"/>
    <lineage>
        <taxon>Bacteria</taxon>
        <taxon>Pseudomonadati</taxon>
        <taxon>Pseudomonadota</taxon>
        <taxon>Gammaproteobacteria</taxon>
        <taxon>Alteromonadales</taxon>
        <taxon>Pseudoalteromonadaceae</taxon>
        <taxon>Pseudoalteromonas</taxon>
    </lineage>
</organism>
<gene>
    <name evidence="2" type="ORF">TW77_09880</name>
</gene>
<dbReference type="Pfam" id="PF08240">
    <property type="entry name" value="ADH_N"/>
    <property type="match status" value="1"/>
</dbReference>
<dbReference type="InterPro" id="IPR036291">
    <property type="entry name" value="NAD(P)-bd_dom_sf"/>
</dbReference>
<dbReference type="InterPro" id="IPR013154">
    <property type="entry name" value="ADH-like_N"/>
</dbReference>
<dbReference type="SUPFAM" id="SSF50129">
    <property type="entry name" value="GroES-like"/>
    <property type="match status" value="1"/>
</dbReference>
<dbReference type="PATRIC" id="fig|43658.5.peg.2098"/>
<evidence type="ECO:0000259" key="1">
    <source>
        <dbReference type="SMART" id="SM00829"/>
    </source>
</evidence>
<dbReference type="Gene3D" id="3.40.50.720">
    <property type="entry name" value="NAD(P)-binding Rossmann-like Domain"/>
    <property type="match status" value="1"/>
</dbReference>
<sequence>MNSTTMQALRIHTYGNRQVLLEEQVPLPHVAEDDVLIEVVCTSVNPVDWKVREGWLAAEGLHQLPLILGWDVAGRVVQMGKQVSGLQIGSPVYAFGDLSRDGAYAQYISVNAALVAKKPRSLSFAEAASVPLTALTAWQAMHQLAEIGPGTKVLIHGASGGVGSFAVQFAKRQGARVSAVASAANHDYLRALGADQVADYRTPDYLKALGQFDVVFDVVDNDAPGIYDALNASGLYISTLKTHALPSRYRFAHERVLVMPDGDQLAHIGTLIDSGEIKLPEIVEMPFAQIAQAHARSETEHVRGKIVIRI</sequence>
<feature type="domain" description="Enoyl reductase (ER)" evidence="1">
    <location>
        <begin position="15"/>
        <end position="308"/>
    </location>
</feature>
<dbReference type="GO" id="GO:0016491">
    <property type="term" value="F:oxidoreductase activity"/>
    <property type="evidence" value="ECO:0007669"/>
    <property type="project" value="InterPro"/>
</dbReference>
<comment type="caution">
    <text evidence="2">The sequence shown here is derived from an EMBL/GenBank/DDBJ whole genome shotgun (WGS) entry which is preliminary data.</text>
</comment>
<dbReference type="InterPro" id="IPR020843">
    <property type="entry name" value="ER"/>
</dbReference>
<evidence type="ECO:0000313" key="2">
    <source>
        <dbReference type="EMBL" id="KJZ09334.1"/>
    </source>
</evidence>
<proteinExistence type="predicted"/>
<dbReference type="AlphaFoldDB" id="A0A0F4QPS5"/>
<protein>
    <submittedName>
        <fullName evidence="2">Alcohol dehydrogenase</fullName>
    </submittedName>
</protein>
<dbReference type="OrthoDB" id="9780520at2"/>
<name>A0A0F4QPS5_9GAMM</name>
<dbReference type="Proteomes" id="UP000033452">
    <property type="component" value="Unassembled WGS sequence"/>
</dbReference>
<dbReference type="InterPro" id="IPR011032">
    <property type="entry name" value="GroES-like_sf"/>
</dbReference>
<dbReference type="Pfam" id="PF13602">
    <property type="entry name" value="ADH_zinc_N_2"/>
    <property type="match status" value="1"/>
</dbReference>
<keyword evidence="3" id="KW-1185">Reference proteome</keyword>
<dbReference type="PANTHER" id="PTHR11695">
    <property type="entry name" value="ALCOHOL DEHYDROGENASE RELATED"/>
    <property type="match status" value="1"/>
</dbReference>
<accession>A0A0F4QPS5</accession>
<evidence type="ECO:0000313" key="3">
    <source>
        <dbReference type="Proteomes" id="UP000033452"/>
    </source>
</evidence>
<dbReference type="SUPFAM" id="SSF51735">
    <property type="entry name" value="NAD(P)-binding Rossmann-fold domains"/>
    <property type="match status" value="1"/>
</dbReference>
<dbReference type="EMBL" id="JXYA01000020">
    <property type="protein sequence ID" value="KJZ09334.1"/>
    <property type="molecule type" value="Genomic_DNA"/>
</dbReference>
<dbReference type="CDD" id="cd05289">
    <property type="entry name" value="MDR_like_2"/>
    <property type="match status" value="1"/>
</dbReference>
<dbReference type="PANTHER" id="PTHR11695:SF294">
    <property type="entry name" value="RETICULON-4-INTERACTING PROTEIN 1, MITOCHONDRIAL"/>
    <property type="match status" value="1"/>
</dbReference>
<dbReference type="SMART" id="SM00829">
    <property type="entry name" value="PKS_ER"/>
    <property type="match status" value="1"/>
</dbReference>
<dbReference type="InterPro" id="IPR050700">
    <property type="entry name" value="YIM1/Zinc_Alcohol_DH_Fams"/>
</dbReference>
<dbReference type="RefSeq" id="WP_046004818.1">
    <property type="nucleotide sequence ID" value="NZ_JXYA01000020.1"/>
</dbReference>